<dbReference type="EMBL" id="AY191302">
    <property type="protein sequence ID" value="AAO62000.1"/>
    <property type="molecule type" value="Genomic_DNA"/>
</dbReference>
<sequence>MCLAWLQKLSLSSKINLKKFTFAVGWTSVSSRRRLNPTSRILFKWKFISWATFSMSLCRPNTAKYNHKTFSCNFLTFPVSVFF</sequence>
<name>Q847N6_ASTYP</name>
<reference evidence="1" key="1">
    <citation type="journal article" date="2003" name="J. Bacteriol.">
        <title>Identification and characterization of phytoplasmal genes, employing a novel method of isolating phytoplasmal genomic DNA.</title>
        <authorList>
            <person name="Melamed S."/>
            <person name="Tanne E."/>
            <person name="Ben-Haim R."/>
            <person name="Edelbaum O."/>
            <person name="Yogev D."/>
            <person name="Sela I."/>
        </authorList>
    </citation>
    <scope>NUCLEOTIDE SEQUENCE</scope>
</reference>
<evidence type="ECO:0000313" key="1">
    <source>
        <dbReference type="EMBL" id="AAO62000.1"/>
    </source>
</evidence>
<proteinExistence type="predicted"/>
<dbReference type="AlphaFoldDB" id="Q847N6"/>
<protein>
    <submittedName>
        <fullName evidence="1">Retroelement</fullName>
    </submittedName>
</protein>
<accession>Q847N6</accession>
<organism evidence="1">
    <name type="scientific">Aster yellows phytoplasma</name>
    <dbReference type="NCBI Taxonomy" id="35779"/>
    <lineage>
        <taxon>Bacteria</taxon>
        <taxon>Bacillati</taxon>
        <taxon>Mycoplasmatota</taxon>
        <taxon>Mollicutes</taxon>
        <taxon>Acholeplasmatales</taxon>
        <taxon>Acholeplasmataceae</taxon>
        <taxon>Candidatus Phytoplasma</taxon>
        <taxon>16SrI (Aster yellows group)</taxon>
    </lineage>
</organism>